<evidence type="ECO:0000259" key="7">
    <source>
        <dbReference type="Pfam" id="PF13508"/>
    </source>
</evidence>
<evidence type="ECO:0000313" key="9">
    <source>
        <dbReference type="Proteomes" id="UP000198841"/>
    </source>
</evidence>
<name>A0A1I3YF20_9GAMM</name>
<comment type="catalytic activity">
    <reaction evidence="6">
        <text>glycyl-tRNA(Gly) + acetyl-CoA = N-acetylglycyl-tRNA(Gly) + CoA + H(+)</text>
        <dbReference type="Rhea" id="RHEA:81867"/>
        <dbReference type="Rhea" id="RHEA-COMP:9683"/>
        <dbReference type="Rhea" id="RHEA-COMP:19766"/>
        <dbReference type="ChEBI" id="CHEBI:15378"/>
        <dbReference type="ChEBI" id="CHEBI:57287"/>
        <dbReference type="ChEBI" id="CHEBI:57288"/>
        <dbReference type="ChEBI" id="CHEBI:78522"/>
        <dbReference type="ChEBI" id="CHEBI:232036"/>
    </reaction>
</comment>
<evidence type="ECO:0000256" key="6">
    <source>
        <dbReference type="ARBA" id="ARBA00049880"/>
    </source>
</evidence>
<keyword evidence="3" id="KW-1277">Toxin-antitoxin system</keyword>
<protein>
    <submittedName>
        <fullName evidence="8">Acetyltransferase (GNAT) domain-containing protein</fullName>
    </submittedName>
</protein>
<evidence type="ECO:0000313" key="8">
    <source>
        <dbReference type="EMBL" id="SFK29871.1"/>
    </source>
</evidence>
<accession>A0A1I3YF20</accession>
<evidence type="ECO:0000256" key="3">
    <source>
        <dbReference type="ARBA" id="ARBA00022649"/>
    </source>
</evidence>
<evidence type="ECO:0000256" key="5">
    <source>
        <dbReference type="ARBA" id="ARBA00023315"/>
    </source>
</evidence>
<keyword evidence="4" id="KW-0808">Transferase</keyword>
<keyword evidence="2" id="KW-0678">Repressor</keyword>
<dbReference type="RefSeq" id="WP_008106803.1">
    <property type="nucleotide sequence ID" value="NZ_FOSD01000006.1"/>
</dbReference>
<evidence type="ECO:0000256" key="2">
    <source>
        <dbReference type="ARBA" id="ARBA00022491"/>
    </source>
</evidence>
<evidence type="ECO:0000256" key="1">
    <source>
        <dbReference type="ARBA" id="ARBA00009342"/>
    </source>
</evidence>
<sequence length="173" mass="19479">METVKLTIVKYSADMPLNVENFNCGRPELDEFLKKHLAKQHADNILKAYLLITNDVIPEVMGFYTVSGGSYAKASMTRAYQKQVPYRETSCITLGRLAVDQRLARRGFGTQLVIDALRVAYYAADAVGIYSVMVEAKDEDAAAFYRKMGFIPLKSEEDKLKFFFPVTSIKALL</sequence>
<reference evidence="8 9" key="1">
    <citation type="submission" date="2016-10" db="EMBL/GenBank/DDBJ databases">
        <authorList>
            <person name="Varghese N."/>
            <person name="Submissions S."/>
        </authorList>
    </citation>
    <scope>NUCLEOTIDE SEQUENCE [LARGE SCALE GENOMIC DNA]</scope>
    <source>
        <strain evidence="8 9">YR512</strain>
    </source>
</reference>
<keyword evidence="9" id="KW-1185">Reference proteome</keyword>
<dbReference type="Proteomes" id="UP000198841">
    <property type="component" value="Unassembled WGS sequence"/>
</dbReference>
<dbReference type="SUPFAM" id="SSF55729">
    <property type="entry name" value="Acyl-CoA N-acyltransferases (Nat)"/>
    <property type="match status" value="1"/>
</dbReference>
<keyword evidence="5" id="KW-0012">Acyltransferase</keyword>
<dbReference type="Gene3D" id="3.40.630.30">
    <property type="match status" value="1"/>
</dbReference>
<proteinExistence type="inferred from homology"/>
<comment type="caution">
    <text evidence="8">The sequence shown here is derived from an EMBL/GenBank/DDBJ whole genome shotgun (WGS) entry which is preliminary data.</text>
</comment>
<dbReference type="Pfam" id="PF13508">
    <property type="entry name" value="Acetyltransf_7"/>
    <property type="match status" value="1"/>
</dbReference>
<comment type="similarity">
    <text evidence="1">Belongs to the acetyltransferase family. GNAT subfamily.</text>
</comment>
<dbReference type="InterPro" id="IPR016181">
    <property type="entry name" value="Acyl_CoA_acyltransferase"/>
</dbReference>
<gene>
    <name evidence="8" type="ORF">SAMN05518863_10615</name>
</gene>
<evidence type="ECO:0000256" key="4">
    <source>
        <dbReference type="ARBA" id="ARBA00022679"/>
    </source>
</evidence>
<dbReference type="PANTHER" id="PTHR36449:SF1">
    <property type="entry name" value="ACETYLTRANSFERASE"/>
    <property type="match status" value="1"/>
</dbReference>
<dbReference type="InterPro" id="IPR000182">
    <property type="entry name" value="GNAT_dom"/>
</dbReference>
<dbReference type="EMBL" id="FOSD01000006">
    <property type="protein sequence ID" value="SFK29871.1"/>
    <property type="molecule type" value="Genomic_DNA"/>
</dbReference>
<organism evidence="8 9">
    <name type="scientific">Candidatus Pantoea symbiotica</name>
    <dbReference type="NCBI Taxonomy" id="1884370"/>
    <lineage>
        <taxon>Bacteria</taxon>
        <taxon>Pseudomonadati</taxon>
        <taxon>Pseudomonadota</taxon>
        <taxon>Gammaproteobacteria</taxon>
        <taxon>Enterobacterales</taxon>
        <taxon>Erwiniaceae</taxon>
        <taxon>Pantoea</taxon>
    </lineage>
</organism>
<dbReference type="PANTHER" id="PTHR36449">
    <property type="entry name" value="ACETYLTRANSFERASE-RELATED"/>
    <property type="match status" value="1"/>
</dbReference>
<feature type="domain" description="N-acetyltransferase" evidence="7">
    <location>
        <begin position="91"/>
        <end position="151"/>
    </location>
</feature>